<evidence type="ECO:0000256" key="8">
    <source>
        <dbReference type="SAM" id="MobiDB-lite"/>
    </source>
</evidence>
<dbReference type="SMART" id="SM00499">
    <property type="entry name" value="AAI"/>
    <property type="match status" value="1"/>
</dbReference>
<dbReference type="PANTHER" id="PTHR33044">
    <property type="entry name" value="BIFUNCTIONAL INHIBITOR/LIPID-TRANSFER PROTEIN/SEED STORAGE 2S ALBUMIN SUPERFAMILY PROTEIN-RELATED"/>
    <property type="match status" value="1"/>
</dbReference>
<feature type="signal peptide" evidence="9">
    <location>
        <begin position="1"/>
        <end position="24"/>
    </location>
</feature>
<dbReference type="GO" id="GO:0005886">
    <property type="term" value="C:plasma membrane"/>
    <property type="evidence" value="ECO:0007669"/>
    <property type="project" value="UniProtKB-SubCell"/>
</dbReference>
<keyword evidence="12" id="KW-1185">Reference proteome</keyword>
<dbReference type="SUPFAM" id="SSF47699">
    <property type="entry name" value="Bifunctional inhibitor/lipid-transfer protein/seed storage 2S albumin"/>
    <property type="match status" value="1"/>
</dbReference>
<evidence type="ECO:0000256" key="7">
    <source>
        <dbReference type="ARBA" id="ARBA00023288"/>
    </source>
</evidence>
<dbReference type="GO" id="GO:0008289">
    <property type="term" value="F:lipid binding"/>
    <property type="evidence" value="ECO:0007669"/>
    <property type="project" value="InterPro"/>
</dbReference>
<keyword evidence="5" id="KW-1015">Disulfide bond</keyword>
<feature type="chain" id="PRO_5020212262" description="Bifunctional inhibitor/plant lipid transfer protein/seed storage helical domain-containing protein" evidence="9">
    <location>
        <begin position="25"/>
        <end position="166"/>
    </location>
</feature>
<evidence type="ECO:0000256" key="2">
    <source>
        <dbReference type="ARBA" id="ARBA00009748"/>
    </source>
</evidence>
<feature type="region of interest" description="Disordered" evidence="8">
    <location>
        <begin position="107"/>
        <end position="143"/>
    </location>
</feature>
<evidence type="ECO:0000313" key="12">
    <source>
        <dbReference type="Proteomes" id="UP000317650"/>
    </source>
</evidence>
<feature type="domain" description="Bifunctional inhibitor/plant lipid transfer protein/seed storage helical" evidence="10">
    <location>
        <begin position="29"/>
        <end position="106"/>
    </location>
</feature>
<evidence type="ECO:0000256" key="3">
    <source>
        <dbReference type="ARBA" id="ARBA00022622"/>
    </source>
</evidence>
<comment type="caution">
    <text evidence="11">The sequence shown here is derived from an EMBL/GenBank/DDBJ whole genome shotgun (WGS) entry which is preliminary data.</text>
</comment>
<evidence type="ECO:0000259" key="10">
    <source>
        <dbReference type="SMART" id="SM00499"/>
    </source>
</evidence>
<dbReference type="AlphaFoldDB" id="A0A4S8ICE2"/>
<comment type="subcellular location">
    <subcellularLocation>
        <location evidence="1">Cell membrane</location>
        <topology evidence="1">Lipid-anchor</topology>
        <topology evidence="1">GPI-anchor</topology>
    </subcellularLocation>
</comment>
<feature type="compositionally biased region" description="Polar residues" evidence="8">
    <location>
        <begin position="130"/>
        <end position="143"/>
    </location>
</feature>
<gene>
    <name evidence="11" type="ORF">C4D60_Mb02t18050</name>
</gene>
<evidence type="ECO:0000256" key="4">
    <source>
        <dbReference type="ARBA" id="ARBA00022729"/>
    </source>
</evidence>
<feature type="compositionally biased region" description="Low complexity" evidence="8">
    <location>
        <begin position="107"/>
        <end position="124"/>
    </location>
</feature>
<keyword evidence="4 9" id="KW-0732">Signal</keyword>
<name>A0A4S8ICE2_MUSBA</name>
<keyword evidence="6" id="KW-0325">Glycoprotein</keyword>
<dbReference type="GO" id="GO:0006869">
    <property type="term" value="P:lipid transport"/>
    <property type="evidence" value="ECO:0007669"/>
    <property type="project" value="InterPro"/>
</dbReference>
<evidence type="ECO:0000256" key="6">
    <source>
        <dbReference type="ARBA" id="ARBA00023180"/>
    </source>
</evidence>
<dbReference type="Proteomes" id="UP000317650">
    <property type="component" value="Chromosome 2"/>
</dbReference>
<dbReference type="InterPro" id="IPR036312">
    <property type="entry name" value="Bifun_inhib/LTP/seed_sf"/>
</dbReference>
<protein>
    <recommendedName>
        <fullName evidence="10">Bifunctional inhibitor/plant lipid transfer protein/seed storage helical domain-containing protein</fullName>
    </recommendedName>
</protein>
<reference evidence="11 12" key="1">
    <citation type="journal article" date="2019" name="Nat. Plants">
        <title>Genome sequencing of Musa balbisiana reveals subgenome evolution and function divergence in polyploid bananas.</title>
        <authorList>
            <person name="Yao X."/>
        </authorList>
    </citation>
    <scope>NUCLEOTIDE SEQUENCE [LARGE SCALE GENOMIC DNA]</scope>
    <source>
        <strain evidence="12">cv. DH-PKW</strain>
        <tissue evidence="11">Leaves</tissue>
    </source>
</reference>
<dbReference type="FunFam" id="1.10.110.10:FF:000001">
    <property type="entry name" value="Bifunctional inhibitor/lipid-transfer protein/seed storage 2S albumin superfamily protein"/>
    <property type="match status" value="1"/>
</dbReference>
<dbReference type="Gene3D" id="1.10.110.10">
    <property type="entry name" value="Plant lipid-transfer and hydrophobic proteins"/>
    <property type="match status" value="1"/>
</dbReference>
<keyword evidence="3" id="KW-0336">GPI-anchor</keyword>
<accession>A0A4S8ICE2</accession>
<dbReference type="InterPro" id="IPR043325">
    <property type="entry name" value="LTSS"/>
</dbReference>
<proteinExistence type="inferred from homology"/>
<dbReference type="CDD" id="cd00010">
    <property type="entry name" value="AAI_LTSS"/>
    <property type="match status" value="1"/>
</dbReference>
<evidence type="ECO:0000313" key="11">
    <source>
        <dbReference type="EMBL" id="THU45449.1"/>
    </source>
</evidence>
<dbReference type="GO" id="GO:0098552">
    <property type="term" value="C:side of membrane"/>
    <property type="evidence" value="ECO:0007669"/>
    <property type="project" value="UniProtKB-KW"/>
</dbReference>
<dbReference type="InterPro" id="IPR016140">
    <property type="entry name" value="Bifunc_inhib/LTP/seed_store"/>
</dbReference>
<sequence>MARRASHIGLVLVLVAVLCAGASAQSSGCTSALVSLSPCLDYITGNETTPSSSCCSQLASVVGSEPQCLCMVLNGGDSSLGITINQTQALALPTACNVKTPPVSECSSAGAPSGSPTTPSVPSADGGSKTLPTQDTSGGSRTEVPSSIVYSLLFAVASLWVSSITF</sequence>
<dbReference type="EMBL" id="PYDT01000011">
    <property type="protein sequence ID" value="THU45449.1"/>
    <property type="molecule type" value="Genomic_DNA"/>
</dbReference>
<keyword evidence="3" id="KW-0472">Membrane</keyword>
<evidence type="ECO:0000256" key="1">
    <source>
        <dbReference type="ARBA" id="ARBA00004609"/>
    </source>
</evidence>
<evidence type="ECO:0000256" key="5">
    <source>
        <dbReference type="ARBA" id="ARBA00023157"/>
    </source>
</evidence>
<comment type="similarity">
    <text evidence="2">Belongs to the plant LTP family.</text>
</comment>
<dbReference type="PRINTS" id="PR00382">
    <property type="entry name" value="LIPIDTRNSFER"/>
</dbReference>
<keyword evidence="7" id="KW-0449">Lipoprotein</keyword>
<organism evidence="11 12">
    <name type="scientific">Musa balbisiana</name>
    <name type="common">Banana</name>
    <dbReference type="NCBI Taxonomy" id="52838"/>
    <lineage>
        <taxon>Eukaryota</taxon>
        <taxon>Viridiplantae</taxon>
        <taxon>Streptophyta</taxon>
        <taxon>Embryophyta</taxon>
        <taxon>Tracheophyta</taxon>
        <taxon>Spermatophyta</taxon>
        <taxon>Magnoliopsida</taxon>
        <taxon>Liliopsida</taxon>
        <taxon>Zingiberales</taxon>
        <taxon>Musaceae</taxon>
        <taxon>Musa</taxon>
    </lineage>
</organism>
<dbReference type="Pfam" id="PF14368">
    <property type="entry name" value="LTP_2"/>
    <property type="match status" value="1"/>
</dbReference>
<evidence type="ECO:0000256" key="9">
    <source>
        <dbReference type="SAM" id="SignalP"/>
    </source>
</evidence>
<dbReference type="InterPro" id="IPR000528">
    <property type="entry name" value="Plant_nsLTP"/>
</dbReference>
<dbReference type="STRING" id="52838.A0A4S8ICE2"/>